<evidence type="ECO:0000256" key="10">
    <source>
        <dbReference type="ARBA" id="ARBA00023077"/>
    </source>
</evidence>
<dbReference type="InterPro" id="IPR010105">
    <property type="entry name" value="TonB_sidphr_rcpt"/>
</dbReference>
<evidence type="ECO:0000256" key="13">
    <source>
        <dbReference type="ARBA" id="ARBA00023237"/>
    </source>
</evidence>
<evidence type="ECO:0000256" key="14">
    <source>
        <dbReference type="PROSITE-ProRule" id="PRU01360"/>
    </source>
</evidence>
<dbReference type="AlphaFoldDB" id="A0A261SIW6"/>
<evidence type="ECO:0000256" key="15">
    <source>
        <dbReference type="RuleBase" id="RU003357"/>
    </source>
</evidence>
<feature type="signal peptide" evidence="16">
    <location>
        <begin position="1"/>
        <end position="22"/>
    </location>
</feature>
<dbReference type="InterPro" id="IPR036942">
    <property type="entry name" value="Beta-barrel_TonB_sf"/>
</dbReference>
<evidence type="ECO:0000256" key="3">
    <source>
        <dbReference type="ARBA" id="ARBA00022448"/>
    </source>
</evidence>
<dbReference type="NCBIfam" id="TIGR01783">
    <property type="entry name" value="TonB-siderophor"/>
    <property type="match status" value="1"/>
</dbReference>
<evidence type="ECO:0000256" key="8">
    <source>
        <dbReference type="ARBA" id="ARBA00023004"/>
    </source>
</evidence>
<dbReference type="CDD" id="cd01347">
    <property type="entry name" value="ligand_gated_channel"/>
    <property type="match status" value="1"/>
</dbReference>
<dbReference type="Gene3D" id="3.55.50.30">
    <property type="match status" value="1"/>
</dbReference>
<keyword evidence="6 14" id="KW-0812">Transmembrane</keyword>
<dbReference type="PANTHER" id="PTHR32552">
    <property type="entry name" value="FERRICHROME IRON RECEPTOR-RELATED"/>
    <property type="match status" value="1"/>
</dbReference>
<evidence type="ECO:0000259" key="17">
    <source>
        <dbReference type="SMART" id="SM00965"/>
    </source>
</evidence>
<dbReference type="InterPro" id="IPR039426">
    <property type="entry name" value="TonB-dep_rcpt-like"/>
</dbReference>
<dbReference type="SUPFAM" id="SSF56935">
    <property type="entry name" value="Porins"/>
    <property type="match status" value="1"/>
</dbReference>
<accession>A0A261SIW6</accession>
<evidence type="ECO:0000256" key="1">
    <source>
        <dbReference type="ARBA" id="ARBA00004571"/>
    </source>
</evidence>
<keyword evidence="5" id="KW-0410">Iron transport</keyword>
<keyword evidence="3 14" id="KW-0813">Transport</keyword>
<sequence>MSIRKFAPLPVVAILATSPLSAAFAQQAARHHYDLPAGPLGATLNAIAVQGGRTLTLDPALVSGRNAPAIHGDYTVEQALDAALDGSGLQWAIAPHGALTVQAAAARGGAATLPTVRVAGNALNDGYQPILAASPKFTAPLLDTPKTVDVIPQAVIKDTASSSLQDVMRTMPGITFAAGEGGVPLADRPVIRGFNSTSNLLVDGMRDIGAQTRDVFDLEQIEVTKGPDSVYFGRGGGGGSINMVTKAPKLDNFAEGQFSLGTADYWRLAADGNWQLSDHSAFRLNVMGNGGHVAGRDSAVDFDKWGVAPSLAFGLGTPTRVTLNYYHLQDNGMPDYGVPIDPRTGSPYKDVSRRTFYGLKDRDFRHTQTDIGTIGLEHDINDRLTIKNMTRYGESTNSYVATAPNGASPVYADVNLPGTLQGSVFRMAKSQWTRTSTLANQTDLSGKFDTGPFKHSFDLGMELSHEKWTVDGWTVTSSNPHAAIQSGSSPQCQAYADLWASYDCTTLDDPNPGDAWQGTVKRNRNPTYYKTDTRAFYAFDTIELTEKWLVNAGVRWDHYDTQSSKNGDTIARQKDDFFNYQFGVVYKPAPNGSIYASIGTASTPAALGSSDYDKVSAANSALKPERSTSVEIGTKWNLFDEKLALTSALFNIDRKNANIQVDTGVYEQAGKSRVRGFELGLAGDVTPKWKVYGGYTYMDSEIKRGAYNDATVGQPLPDTPRNSFSLWSTYRVLPQWTVGGGAYYVGKRFGTACDRDCWAPSYWRFDALVGYQVNSHLDLKLNVQNVFDKVYYTKVHYFMGDLGPGRSAILTATVRY</sequence>
<comment type="caution">
    <text evidence="18">The sequence shown here is derived from an EMBL/GenBank/DDBJ whole genome shotgun (WGS) entry which is preliminary data.</text>
</comment>
<evidence type="ECO:0000256" key="6">
    <source>
        <dbReference type="ARBA" id="ARBA00022692"/>
    </source>
</evidence>
<evidence type="ECO:0000313" key="18">
    <source>
        <dbReference type="EMBL" id="OZI36947.1"/>
    </source>
</evidence>
<keyword evidence="7 16" id="KW-0732">Signal</keyword>
<keyword evidence="12" id="KW-0675">Receptor</keyword>
<proteinExistence type="inferred from homology"/>
<keyword evidence="8" id="KW-0408">Iron</keyword>
<dbReference type="GO" id="GO:0015344">
    <property type="term" value="F:siderophore uptake transmembrane transporter activity"/>
    <property type="evidence" value="ECO:0007669"/>
    <property type="project" value="TreeGrafter"/>
</dbReference>
<comment type="subcellular location">
    <subcellularLocation>
        <location evidence="1 14">Cell outer membrane</location>
        <topology evidence="1 14">Multi-pass membrane protein</topology>
    </subcellularLocation>
</comment>
<dbReference type="OrthoDB" id="9790771at2"/>
<organism evidence="18 19">
    <name type="scientific">Bordetella genomosp. 10</name>
    <dbReference type="NCBI Taxonomy" id="1416804"/>
    <lineage>
        <taxon>Bacteria</taxon>
        <taxon>Pseudomonadati</taxon>
        <taxon>Pseudomonadota</taxon>
        <taxon>Betaproteobacteria</taxon>
        <taxon>Burkholderiales</taxon>
        <taxon>Alcaligenaceae</taxon>
        <taxon>Bordetella</taxon>
    </lineage>
</organism>
<evidence type="ECO:0000256" key="12">
    <source>
        <dbReference type="ARBA" id="ARBA00023170"/>
    </source>
</evidence>
<dbReference type="InterPro" id="IPR037066">
    <property type="entry name" value="Plug_dom_sf"/>
</dbReference>
<dbReference type="Gene3D" id="2.170.130.10">
    <property type="entry name" value="TonB-dependent receptor, plug domain"/>
    <property type="match status" value="1"/>
</dbReference>
<dbReference type="SMART" id="SM00965">
    <property type="entry name" value="STN"/>
    <property type="match status" value="1"/>
</dbReference>
<evidence type="ECO:0000256" key="2">
    <source>
        <dbReference type="ARBA" id="ARBA00009810"/>
    </source>
</evidence>
<evidence type="ECO:0000256" key="5">
    <source>
        <dbReference type="ARBA" id="ARBA00022496"/>
    </source>
</evidence>
<gene>
    <name evidence="18" type="ORF">CAL29_00435</name>
</gene>
<dbReference type="PANTHER" id="PTHR32552:SF89">
    <property type="entry name" value="CATECHOLATE SIDEROPHORE RECEPTOR FIU"/>
    <property type="match status" value="1"/>
</dbReference>
<dbReference type="InterPro" id="IPR012910">
    <property type="entry name" value="Plug_dom"/>
</dbReference>
<keyword evidence="13 14" id="KW-0998">Cell outer membrane</keyword>
<dbReference type="InterPro" id="IPR000531">
    <property type="entry name" value="Beta-barrel_TonB"/>
</dbReference>
<feature type="domain" description="Secretin/TonB short N-terminal" evidence="17">
    <location>
        <begin position="53"/>
        <end position="104"/>
    </location>
</feature>
<dbReference type="RefSeq" id="WP_094851054.1">
    <property type="nucleotide sequence ID" value="NZ_NEVM01000001.1"/>
</dbReference>
<dbReference type="GO" id="GO:0009279">
    <property type="term" value="C:cell outer membrane"/>
    <property type="evidence" value="ECO:0007669"/>
    <property type="project" value="UniProtKB-SubCell"/>
</dbReference>
<reference evidence="19" key="1">
    <citation type="submission" date="2017-05" db="EMBL/GenBank/DDBJ databases">
        <title>Complete and WGS of Bordetella genogroups.</title>
        <authorList>
            <person name="Spilker T."/>
            <person name="Lipuma J."/>
        </authorList>
    </citation>
    <scope>NUCLEOTIDE SEQUENCE [LARGE SCALE GENOMIC DNA]</scope>
    <source>
        <strain evidence="19">AU16122</strain>
    </source>
</reference>
<dbReference type="Pfam" id="PF07715">
    <property type="entry name" value="Plug"/>
    <property type="match status" value="1"/>
</dbReference>
<evidence type="ECO:0000256" key="7">
    <source>
        <dbReference type="ARBA" id="ARBA00022729"/>
    </source>
</evidence>
<feature type="chain" id="PRO_5012876213" description="Secretin/TonB short N-terminal domain-containing protein" evidence="16">
    <location>
        <begin position="23"/>
        <end position="816"/>
    </location>
</feature>
<dbReference type="Pfam" id="PF07660">
    <property type="entry name" value="STN"/>
    <property type="match status" value="1"/>
</dbReference>
<dbReference type="FunFam" id="2.170.130.10:FF:000001">
    <property type="entry name" value="Catecholate siderophore TonB-dependent receptor"/>
    <property type="match status" value="1"/>
</dbReference>
<evidence type="ECO:0000256" key="9">
    <source>
        <dbReference type="ARBA" id="ARBA00023065"/>
    </source>
</evidence>
<keyword evidence="4 14" id="KW-1134">Transmembrane beta strand</keyword>
<dbReference type="GO" id="GO:0015891">
    <property type="term" value="P:siderophore transport"/>
    <property type="evidence" value="ECO:0007669"/>
    <property type="project" value="InterPro"/>
</dbReference>
<evidence type="ECO:0000256" key="4">
    <source>
        <dbReference type="ARBA" id="ARBA00022452"/>
    </source>
</evidence>
<name>A0A261SIW6_9BORD</name>
<protein>
    <recommendedName>
        <fullName evidence="17">Secretin/TonB short N-terminal domain-containing protein</fullName>
    </recommendedName>
</protein>
<keyword evidence="11 14" id="KW-0472">Membrane</keyword>
<evidence type="ECO:0000256" key="16">
    <source>
        <dbReference type="SAM" id="SignalP"/>
    </source>
</evidence>
<keyword evidence="10 15" id="KW-0798">TonB box</keyword>
<dbReference type="InterPro" id="IPR011662">
    <property type="entry name" value="Secretin/TonB_short_N"/>
</dbReference>
<evidence type="ECO:0000313" key="19">
    <source>
        <dbReference type="Proteomes" id="UP000216020"/>
    </source>
</evidence>
<dbReference type="PROSITE" id="PS52016">
    <property type="entry name" value="TONB_DEPENDENT_REC_3"/>
    <property type="match status" value="1"/>
</dbReference>
<dbReference type="Pfam" id="PF00593">
    <property type="entry name" value="TonB_dep_Rec_b-barrel"/>
    <property type="match status" value="1"/>
</dbReference>
<keyword evidence="19" id="KW-1185">Reference proteome</keyword>
<comment type="similarity">
    <text evidence="2 14 15">Belongs to the TonB-dependent receptor family.</text>
</comment>
<dbReference type="GO" id="GO:0038023">
    <property type="term" value="F:signaling receptor activity"/>
    <property type="evidence" value="ECO:0007669"/>
    <property type="project" value="InterPro"/>
</dbReference>
<dbReference type="EMBL" id="NEVM01000001">
    <property type="protein sequence ID" value="OZI36947.1"/>
    <property type="molecule type" value="Genomic_DNA"/>
</dbReference>
<dbReference type="Proteomes" id="UP000216020">
    <property type="component" value="Unassembled WGS sequence"/>
</dbReference>
<keyword evidence="9" id="KW-0406">Ion transport</keyword>
<evidence type="ECO:0000256" key="11">
    <source>
        <dbReference type="ARBA" id="ARBA00023136"/>
    </source>
</evidence>
<dbReference type="Gene3D" id="2.40.170.20">
    <property type="entry name" value="TonB-dependent receptor, beta-barrel domain"/>
    <property type="match status" value="1"/>
</dbReference>